<dbReference type="CDD" id="cd07765">
    <property type="entry name" value="KRAB_A-box"/>
    <property type="match status" value="1"/>
</dbReference>
<feature type="domain" description="C2H2-type" evidence="8">
    <location>
        <begin position="324"/>
        <end position="351"/>
    </location>
</feature>
<dbReference type="SUPFAM" id="SSF109640">
    <property type="entry name" value="KRAB domain (Kruppel-associated box)"/>
    <property type="match status" value="1"/>
</dbReference>
<evidence type="ECO:0000256" key="1">
    <source>
        <dbReference type="ARBA" id="ARBA00004123"/>
    </source>
</evidence>
<reference evidence="10 11" key="1">
    <citation type="submission" date="2024-08" db="EMBL/GenBank/DDBJ databases">
        <title>The draft genome of Apodemus speciosus.</title>
        <authorList>
            <person name="Nabeshima K."/>
            <person name="Suzuki S."/>
            <person name="Onuma M."/>
        </authorList>
    </citation>
    <scope>NUCLEOTIDE SEQUENCE [LARGE SCALE GENOMIC DNA]</scope>
    <source>
        <strain evidence="10">IB14-021</strain>
    </source>
</reference>
<name>A0ABQ0FNQ0_APOSI</name>
<organism evidence="10 11">
    <name type="scientific">Apodemus speciosus</name>
    <name type="common">Large Japanese field mouse</name>
    <dbReference type="NCBI Taxonomy" id="105296"/>
    <lineage>
        <taxon>Eukaryota</taxon>
        <taxon>Metazoa</taxon>
        <taxon>Chordata</taxon>
        <taxon>Craniata</taxon>
        <taxon>Vertebrata</taxon>
        <taxon>Euteleostomi</taxon>
        <taxon>Mammalia</taxon>
        <taxon>Eutheria</taxon>
        <taxon>Euarchontoglires</taxon>
        <taxon>Glires</taxon>
        <taxon>Rodentia</taxon>
        <taxon>Myomorpha</taxon>
        <taxon>Muroidea</taxon>
        <taxon>Muridae</taxon>
        <taxon>Murinae</taxon>
        <taxon>Apodemus</taxon>
    </lineage>
</organism>
<evidence type="ECO:0000256" key="3">
    <source>
        <dbReference type="ARBA" id="ARBA00022737"/>
    </source>
</evidence>
<dbReference type="PANTHER" id="PTHR23234:SF10">
    <property type="entry name" value="RIKEN CDNA 6720489N17 GENE-RELATED"/>
    <property type="match status" value="1"/>
</dbReference>
<comment type="subcellular location">
    <subcellularLocation>
        <location evidence="1">Nucleus</location>
    </subcellularLocation>
</comment>
<dbReference type="SUPFAM" id="SSF57667">
    <property type="entry name" value="beta-beta-alpha zinc fingers"/>
    <property type="match status" value="2"/>
</dbReference>
<evidence type="ECO:0000259" key="8">
    <source>
        <dbReference type="PROSITE" id="PS50157"/>
    </source>
</evidence>
<evidence type="ECO:0000256" key="6">
    <source>
        <dbReference type="PROSITE-ProRule" id="PRU00042"/>
    </source>
</evidence>
<evidence type="ECO:0000313" key="10">
    <source>
        <dbReference type="EMBL" id="GAB1300879.1"/>
    </source>
</evidence>
<dbReference type="Gene3D" id="3.30.160.60">
    <property type="entry name" value="Classic Zinc Finger"/>
    <property type="match status" value="5"/>
</dbReference>
<evidence type="ECO:0000259" key="9">
    <source>
        <dbReference type="PROSITE" id="PS50805"/>
    </source>
</evidence>
<dbReference type="InterPro" id="IPR036051">
    <property type="entry name" value="KRAB_dom_sf"/>
</dbReference>
<feature type="region of interest" description="Disordered" evidence="7">
    <location>
        <begin position="1"/>
        <end position="30"/>
    </location>
</feature>
<evidence type="ECO:0000256" key="5">
    <source>
        <dbReference type="ARBA" id="ARBA00022833"/>
    </source>
</evidence>
<evidence type="ECO:0000256" key="4">
    <source>
        <dbReference type="ARBA" id="ARBA00022771"/>
    </source>
</evidence>
<feature type="domain" description="C2H2-type" evidence="8">
    <location>
        <begin position="268"/>
        <end position="295"/>
    </location>
</feature>
<protein>
    <submittedName>
        <fullName evidence="10">Zinc finger protein 870</fullName>
    </submittedName>
</protein>
<dbReference type="SMART" id="SM00349">
    <property type="entry name" value="KRAB"/>
    <property type="match status" value="1"/>
</dbReference>
<keyword evidence="4 6" id="KW-0863">Zinc-finger</keyword>
<comment type="caution">
    <text evidence="10">The sequence shown here is derived from an EMBL/GenBank/DDBJ whole genome shotgun (WGS) entry which is preliminary data.</text>
</comment>
<accession>A0ABQ0FNQ0</accession>
<dbReference type="Pfam" id="PF00096">
    <property type="entry name" value="zf-C2H2"/>
    <property type="match status" value="3"/>
</dbReference>
<dbReference type="InterPro" id="IPR036236">
    <property type="entry name" value="Znf_C2H2_sf"/>
</dbReference>
<dbReference type="Proteomes" id="UP001623349">
    <property type="component" value="Unassembled WGS sequence"/>
</dbReference>
<dbReference type="Gene3D" id="6.10.140.140">
    <property type="match status" value="1"/>
</dbReference>
<feature type="compositionally biased region" description="Basic and acidic residues" evidence="7">
    <location>
        <begin position="17"/>
        <end position="30"/>
    </location>
</feature>
<gene>
    <name evidence="10" type="ORF">APTSU1_001611700</name>
</gene>
<evidence type="ECO:0000256" key="7">
    <source>
        <dbReference type="SAM" id="MobiDB-lite"/>
    </source>
</evidence>
<proteinExistence type="predicted"/>
<dbReference type="InterPro" id="IPR013087">
    <property type="entry name" value="Znf_C2H2_type"/>
</dbReference>
<dbReference type="InterPro" id="IPR001909">
    <property type="entry name" value="KRAB"/>
</dbReference>
<keyword evidence="5" id="KW-0862">Zinc</keyword>
<dbReference type="PROSITE" id="PS00028">
    <property type="entry name" value="ZINC_FINGER_C2H2_1"/>
    <property type="match status" value="2"/>
</dbReference>
<dbReference type="SMART" id="SM00355">
    <property type="entry name" value="ZnF_C2H2"/>
    <property type="match status" value="4"/>
</dbReference>
<dbReference type="InterPro" id="IPR050758">
    <property type="entry name" value="Znf_C2H2-type"/>
</dbReference>
<evidence type="ECO:0000313" key="11">
    <source>
        <dbReference type="Proteomes" id="UP001623349"/>
    </source>
</evidence>
<evidence type="ECO:0000256" key="2">
    <source>
        <dbReference type="ARBA" id="ARBA00022723"/>
    </source>
</evidence>
<dbReference type="PROSITE" id="PS50805">
    <property type="entry name" value="KRAB"/>
    <property type="match status" value="1"/>
</dbReference>
<feature type="domain" description="KRAB" evidence="9">
    <location>
        <begin position="49"/>
        <end position="127"/>
    </location>
</feature>
<feature type="compositionally biased region" description="Polar residues" evidence="7">
    <location>
        <begin position="1"/>
        <end position="10"/>
    </location>
</feature>
<keyword evidence="2" id="KW-0479">Metal-binding</keyword>
<feature type="domain" description="C2H2-type" evidence="8">
    <location>
        <begin position="233"/>
        <end position="267"/>
    </location>
</feature>
<dbReference type="EMBL" id="BAAFST010000017">
    <property type="protein sequence ID" value="GAB1300879.1"/>
    <property type="molecule type" value="Genomic_DNA"/>
</dbReference>
<sequence length="363" mass="40869">MGAATQSICDSQCDKQNGAEKPPDTMTDGRDQFYWNSEGPLYSLDEESVSFEDVAVKFTQEEWAVLDPSQKELYKDVMQETLRNLASLGNKLGNQKVVNKYENLLRKLSSHLVEKFCDDNESHLCAEIFSCNPGHSVSPKSCPGLATFEKRVYEEGRIGHSSLGVPVNHQVGPYEDQEYGQTLYKHEEFGSCSNYPSSLQMHKSSHTGEKPSKNKTCSEDLPCFKSGQMYEQNDCSKTSYVHKPCGKGFTHPSPLQRHEKSHSVKKPYACELCGKEFARLGNLLRHKMTPTCEKTFLCNHCGKVFSDSSCLRRHTRVHTGEKPYVCKQCGKAFTTSTNLQIHERTHTGEKPYVCKECGMPSGF</sequence>
<keyword evidence="3" id="KW-0677">Repeat</keyword>
<dbReference type="PROSITE" id="PS50157">
    <property type="entry name" value="ZINC_FINGER_C2H2_2"/>
    <property type="match status" value="4"/>
</dbReference>
<dbReference type="PANTHER" id="PTHR23234">
    <property type="entry name" value="ZNF44 PROTEIN"/>
    <property type="match status" value="1"/>
</dbReference>
<dbReference type="Pfam" id="PF01352">
    <property type="entry name" value="KRAB"/>
    <property type="match status" value="1"/>
</dbReference>
<keyword evidence="11" id="KW-1185">Reference proteome</keyword>
<feature type="domain" description="C2H2-type" evidence="8">
    <location>
        <begin position="296"/>
        <end position="323"/>
    </location>
</feature>